<accession>A0ABN1UL34</accession>
<dbReference type="CDD" id="cd06170">
    <property type="entry name" value="LuxR_C_like"/>
    <property type="match status" value="1"/>
</dbReference>
<keyword evidence="2" id="KW-0238">DNA-binding</keyword>
<dbReference type="PANTHER" id="PTHR43214">
    <property type="entry name" value="TWO-COMPONENT RESPONSE REGULATOR"/>
    <property type="match status" value="1"/>
</dbReference>
<dbReference type="InterPro" id="IPR039420">
    <property type="entry name" value="WalR-like"/>
</dbReference>
<evidence type="ECO:0000313" key="5">
    <source>
        <dbReference type="EMBL" id="GAA1157112.1"/>
    </source>
</evidence>
<dbReference type="InterPro" id="IPR036388">
    <property type="entry name" value="WH-like_DNA-bd_sf"/>
</dbReference>
<evidence type="ECO:0000313" key="6">
    <source>
        <dbReference type="Proteomes" id="UP001499979"/>
    </source>
</evidence>
<evidence type="ECO:0000256" key="1">
    <source>
        <dbReference type="ARBA" id="ARBA00023015"/>
    </source>
</evidence>
<keyword evidence="3" id="KW-0804">Transcription</keyword>
<proteinExistence type="predicted"/>
<dbReference type="Gene3D" id="1.10.10.10">
    <property type="entry name" value="Winged helix-like DNA-binding domain superfamily/Winged helix DNA-binding domain"/>
    <property type="match status" value="1"/>
</dbReference>
<sequence>MSDGAPDVGLAGRKLLDESDKQVVLDAAAALQVRRSEIAGALAAGPVPHAHIVTSSSDNATLNRPLMEQSASWRELHSVLATTSVPQLRLSLPNNRRILEGGLRMESIFDATGLAVGPLLLLANEPVGDYLVSFAPLNMKIIDRRSVLLQGPHVPGSGPSVMEVRSAACLEAAWRYWVAVRRFAVPVKKWAGGVADLTPRQRQVVALMASGLGDDAIADTLGVSVRTVRADIAALLDVLGVRTRFAAGVRLQLWPDPGDDG</sequence>
<dbReference type="RefSeq" id="WP_343909297.1">
    <property type="nucleotide sequence ID" value="NZ_BAAAJE010000023.1"/>
</dbReference>
<evidence type="ECO:0000256" key="2">
    <source>
        <dbReference type="ARBA" id="ARBA00023125"/>
    </source>
</evidence>
<protein>
    <recommendedName>
        <fullName evidence="4">HTH luxR-type domain-containing protein</fullName>
    </recommendedName>
</protein>
<organism evidence="5 6">
    <name type="scientific">Nocardioides aquiterrae</name>
    <dbReference type="NCBI Taxonomy" id="203799"/>
    <lineage>
        <taxon>Bacteria</taxon>
        <taxon>Bacillati</taxon>
        <taxon>Actinomycetota</taxon>
        <taxon>Actinomycetes</taxon>
        <taxon>Propionibacteriales</taxon>
        <taxon>Nocardioidaceae</taxon>
        <taxon>Nocardioides</taxon>
    </lineage>
</organism>
<dbReference type="PROSITE" id="PS50043">
    <property type="entry name" value="HTH_LUXR_2"/>
    <property type="match status" value="1"/>
</dbReference>
<dbReference type="InterPro" id="IPR000792">
    <property type="entry name" value="Tscrpt_reg_LuxR_C"/>
</dbReference>
<dbReference type="SMART" id="SM00421">
    <property type="entry name" value="HTH_LUXR"/>
    <property type="match status" value="1"/>
</dbReference>
<feature type="domain" description="HTH luxR-type" evidence="4">
    <location>
        <begin position="190"/>
        <end position="255"/>
    </location>
</feature>
<dbReference type="Pfam" id="PF00196">
    <property type="entry name" value="GerE"/>
    <property type="match status" value="1"/>
</dbReference>
<gene>
    <name evidence="5" type="ORF">GCM10009606_38870</name>
</gene>
<dbReference type="EMBL" id="BAAAJE010000023">
    <property type="protein sequence ID" value="GAA1157112.1"/>
    <property type="molecule type" value="Genomic_DNA"/>
</dbReference>
<evidence type="ECO:0000256" key="3">
    <source>
        <dbReference type="ARBA" id="ARBA00023163"/>
    </source>
</evidence>
<dbReference type="PRINTS" id="PR00038">
    <property type="entry name" value="HTHLUXR"/>
</dbReference>
<comment type="caution">
    <text evidence="5">The sequence shown here is derived from an EMBL/GenBank/DDBJ whole genome shotgun (WGS) entry which is preliminary data.</text>
</comment>
<keyword evidence="6" id="KW-1185">Reference proteome</keyword>
<evidence type="ECO:0000259" key="4">
    <source>
        <dbReference type="PROSITE" id="PS50043"/>
    </source>
</evidence>
<name>A0ABN1UL34_9ACTN</name>
<dbReference type="PANTHER" id="PTHR43214:SF24">
    <property type="entry name" value="TRANSCRIPTIONAL REGULATORY PROTEIN NARL-RELATED"/>
    <property type="match status" value="1"/>
</dbReference>
<keyword evidence="1" id="KW-0805">Transcription regulation</keyword>
<dbReference type="SUPFAM" id="SSF46894">
    <property type="entry name" value="C-terminal effector domain of the bipartite response regulators"/>
    <property type="match status" value="1"/>
</dbReference>
<dbReference type="Proteomes" id="UP001499979">
    <property type="component" value="Unassembled WGS sequence"/>
</dbReference>
<reference evidence="5 6" key="1">
    <citation type="journal article" date="2019" name="Int. J. Syst. Evol. Microbiol.">
        <title>The Global Catalogue of Microorganisms (GCM) 10K type strain sequencing project: providing services to taxonomists for standard genome sequencing and annotation.</title>
        <authorList>
            <consortium name="The Broad Institute Genomics Platform"/>
            <consortium name="The Broad Institute Genome Sequencing Center for Infectious Disease"/>
            <person name="Wu L."/>
            <person name="Ma J."/>
        </authorList>
    </citation>
    <scope>NUCLEOTIDE SEQUENCE [LARGE SCALE GENOMIC DNA]</scope>
    <source>
        <strain evidence="5 6">JCM 11813</strain>
    </source>
</reference>
<dbReference type="InterPro" id="IPR016032">
    <property type="entry name" value="Sig_transdc_resp-reg_C-effctor"/>
</dbReference>